<dbReference type="SUPFAM" id="SSF51905">
    <property type="entry name" value="FAD/NAD(P)-binding domain"/>
    <property type="match status" value="1"/>
</dbReference>
<comment type="cofactor">
    <cofactor evidence="1">
        <name>FAD</name>
        <dbReference type="ChEBI" id="CHEBI:57692"/>
    </cofactor>
</comment>
<dbReference type="PANTHER" id="PTHR43400:SF10">
    <property type="entry name" value="3-OXOSTEROID 1-DEHYDROGENASE"/>
    <property type="match status" value="1"/>
</dbReference>
<keyword evidence="3" id="KW-0274">FAD</keyword>
<dbReference type="GO" id="GO:0016491">
    <property type="term" value="F:oxidoreductase activity"/>
    <property type="evidence" value="ECO:0007669"/>
    <property type="project" value="UniProtKB-KW"/>
</dbReference>
<dbReference type="InterPro" id="IPR003953">
    <property type="entry name" value="FAD-dep_OxRdtase_2_FAD-bd"/>
</dbReference>
<dbReference type="Gene3D" id="3.50.50.60">
    <property type="entry name" value="FAD/NAD(P)-binding domain"/>
    <property type="match status" value="1"/>
</dbReference>
<dbReference type="Pfam" id="PF00890">
    <property type="entry name" value="FAD_binding_2"/>
    <property type="match status" value="1"/>
</dbReference>
<feature type="domain" description="FAD-dependent oxidoreductase 2 FAD-binding" evidence="5">
    <location>
        <begin position="15"/>
        <end position="76"/>
    </location>
</feature>
<comment type="caution">
    <text evidence="6">The sequence shown here is derived from an EMBL/GenBank/DDBJ whole genome shotgun (WGS) entry which is preliminary data.</text>
</comment>
<evidence type="ECO:0000256" key="4">
    <source>
        <dbReference type="ARBA" id="ARBA00023002"/>
    </source>
</evidence>
<proteinExistence type="predicted"/>
<protein>
    <recommendedName>
        <fullName evidence="5">FAD-dependent oxidoreductase 2 FAD-binding domain-containing protein</fullName>
    </recommendedName>
</protein>
<reference evidence="6" key="1">
    <citation type="journal article" date="2014" name="Front. Microbiol.">
        <title>High frequency of phylogenetically diverse reductive dehalogenase-homologous genes in deep subseafloor sedimentary metagenomes.</title>
        <authorList>
            <person name="Kawai M."/>
            <person name="Futagami T."/>
            <person name="Toyoda A."/>
            <person name="Takaki Y."/>
            <person name="Nishi S."/>
            <person name="Hori S."/>
            <person name="Arai W."/>
            <person name="Tsubouchi T."/>
            <person name="Morono Y."/>
            <person name="Uchiyama I."/>
            <person name="Ito T."/>
            <person name="Fujiyama A."/>
            <person name="Inagaki F."/>
            <person name="Takami H."/>
        </authorList>
    </citation>
    <scope>NUCLEOTIDE SEQUENCE</scope>
    <source>
        <strain evidence="6">Expedition CK06-06</strain>
    </source>
</reference>
<evidence type="ECO:0000256" key="1">
    <source>
        <dbReference type="ARBA" id="ARBA00001974"/>
    </source>
</evidence>
<dbReference type="InterPro" id="IPR036188">
    <property type="entry name" value="FAD/NAD-bd_sf"/>
</dbReference>
<dbReference type="AlphaFoldDB" id="X0YDN8"/>
<evidence type="ECO:0000313" key="6">
    <source>
        <dbReference type="EMBL" id="GAG45392.1"/>
    </source>
</evidence>
<gene>
    <name evidence="6" type="ORF">S01H1_80133</name>
</gene>
<dbReference type="EMBL" id="BARS01054079">
    <property type="protein sequence ID" value="GAG45392.1"/>
    <property type="molecule type" value="Genomic_DNA"/>
</dbReference>
<dbReference type="PANTHER" id="PTHR43400">
    <property type="entry name" value="FUMARATE REDUCTASE"/>
    <property type="match status" value="1"/>
</dbReference>
<name>X0YDN8_9ZZZZ</name>
<evidence type="ECO:0000259" key="5">
    <source>
        <dbReference type="Pfam" id="PF00890"/>
    </source>
</evidence>
<keyword evidence="4" id="KW-0560">Oxidoreductase</keyword>
<accession>X0YDN8</accession>
<evidence type="ECO:0000256" key="2">
    <source>
        <dbReference type="ARBA" id="ARBA00022630"/>
    </source>
</evidence>
<organism evidence="6">
    <name type="scientific">marine sediment metagenome</name>
    <dbReference type="NCBI Taxonomy" id="412755"/>
    <lineage>
        <taxon>unclassified sequences</taxon>
        <taxon>metagenomes</taxon>
        <taxon>ecological metagenomes</taxon>
    </lineage>
</organism>
<evidence type="ECO:0000256" key="3">
    <source>
        <dbReference type="ARBA" id="ARBA00022827"/>
    </source>
</evidence>
<dbReference type="InterPro" id="IPR050315">
    <property type="entry name" value="FAD-oxidoreductase_2"/>
</dbReference>
<feature type="non-terminal residue" evidence="6">
    <location>
        <position position="1"/>
    </location>
</feature>
<sequence>GDEQVEPNACLAPIETPPFYGLEAFPGDLGTKGGLLTDASARVLTEAGEPIPGLYAVGNCSASVMGRTYPGPGSTLGPATTFGFIAARHAMEA</sequence>
<keyword evidence="2" id="KW-0285">Flavoprotein</keyword>